<feature type="region of interest" description="Disordered" evidence="1">
    <location>
        <begin position="54"/>
        <end position="83"/>
    </location>
</feature>
<evidence type="ECO:0000256" key="1">
    <source>
        <dbReference type="SAM" id="MobiDB-lite"/>
    </source>
</evidence>
<feature type="compositionally biased region" description="Acidic residues" evidence="1">
    <location>
        <begin position="54"/>
        <end position="66"/>
    </location>
</feature>
<protein>
    <submittedName>
        <fullName evidence="2">Uncharacterized protein</fullName>
    </submittedName>
</protein>
<evidence type="ECO:0000313" key="3">
    <source>
        <dbReference type="Proteomes" id="UP000823674"/>
    </source>
</evidence>
<evidence type="ECO:0000313" key="2">
    <source>
        <dbReference type="EMBL" id="KAG5397622.1"/>
    </source>
</evidence>
<sequence>MAYKTTLTKESSVGPHVLLLPHTLSSSSTSIGDFEAPMTGNSCSFEMILSVIEAGDEDGTENDETDVYVGISDKETTEAGDED</sequence>
<dbReference type="Proteomes" id="UP000823674">
    <property type="component" value="Chromosome A05"/>
</dbReference>
<organism evidence="2 3">
    <name type="scientific">Brassica rapa subsp. trilocularis</name>
    <dbReference type="NCBI Taxonomy" id="1813537"/>
    <lineage>
        <taxon>Eukaryota</taxon>
        <taxon>Viridiplantae</taxon>
        <taxon>Streptophyta</taxon>
        <taxon>Embryophyta</taxon>
        <taxon>Tracheophyta</taxon>
        <taxon>Spermatophyta</taxon>
        <taxon>Magnoliopsida</taxon>
        <taxon>eudicotyledons</taxon>
        <taxon>Gunneridae</taxon>
        <taxon>Pentapetalae</taxon>
        <taxon>rosids</taxon>
        <taxon>malvids</taxon>
        <taxon>Brassicales</taxon>
        <taxon>Brassicaceae</taxon>
        <taxon>Brassiceae</taxon>
        <taxon>Brassica</taxon>
    </lineage>
</organism>
<keyword evidence="3" id="KW-1185">Reference proteome</keyword>
<comment type="caution">
    <text evidence="2">The sequence shown here is derived from an EMBL/GenBank/DDBJ whole genome shotgun (WGS) entry which is preliminary data.</text>
</comment>
<dbReference type="EMBL" id="JADBGQ010000005">
    <property type="protein sequence ID" value="KAG5397622.1"/>
    <property type="molecule type" value="Genomic_DNA"/>
</dbReference>
<proteinExistence type="predicted"/>
<feature type="non-terminal residue" evidence="2">
    <location>
        <position position="83"/>
    </location>
</feature>
<reference evidence="2 3" key="1">
    <citation type="submission" date="2021-03" db="EMBL/GenBank/DDBJ databases">
        <authorList>
            <person name="King G.J."/>
            <person name="Bancroft I."/>
            <person name="Baten A."/>
            <person name="Bloomfield J."/>
            <person name="Borpatragohain P."/>
            <person name="He Z."/>
            <person name="Irish N."/>
            <person name="Irwin J."/>
            <person name="Liu K."/>
            <person name="Mauleon R.P."/>
            <person name="Moore J."/>
            <person name="Morris R."/>
            <person name="Ostergaard L."/>
            <person name="Wang B."/>
            <person name="Wells R."/>
        </authorList>
    </citation>
    <scope>NUCLEOTIDE SEQUENCE [LARGE SCALE GENOMIC DNA]</scope>
    <source>
        <strain evidence="2">R-o-18</strain>
        <tissue evidence="2">Leaf</tissue>
    </source>
</reference>
<gene>
    <name evidence="2" type="primary">A05p031180.1_BraROA</name>
    <name evidence="2" type="ORF">IGI04_019436</name>
</gene>
<accession>A0ABQ7MFT9</accession>
<name>A0ABQ7MFT9_BRACM</name>